<dbReference type="InterPro" id="IPR043129">
    <property type="entry name" value="ATPase_NBD"/>
</dbReference>
<keyword evidence="4" id="KW-0411">Iron-sulfur</keyword>
<dbReference type="NCBIfam" id="TIGR00241">
    <property type="entry name" value="CoA_E_activ"/>
    <property type="match status" value="1"/>
</dbReference>
<dbReference type="SUPFAM" id="SSF53067">
    <property type="entry name" value="Actin-like ATPase domain"/>
    <property type="match status" value="2"/>
</dbReference>
<evidence type="ECO:0000313" key="7">
    <source>
        <dbReference type="EMBL" id="NVF11830.1"/>
    </source>
</evidence>
<evidence type="ECO:0000256" key="3">
    <source>
        <dbReference type="ARBA" id="ARBA00023004"/>
    </source>
</evidence>
<dbReference type="InterPro" id="IPR018709">
    <property type="entry name" value="CoA_activase_DUF2229"/>
</dbReference>
<organism evidence="7 8">
    <name type="scientific">Anaerococcus faecalis</name>
    <dbReference type="NCBI Taxonomy" id="2742993"/>
    <lineage>
        <taxon>Bacteria</taxon>
        <taxon>Bacillati</taxon>
        <taxon>Bacillota</taxon>
        <taxon>Tissierellia</taxon>
        <taxon>Tissierellales</taxon>
        <taxon>Peptoniphilaceae</taxon>
        <taxon>Anaerococcus</taxon>
    </lineage>
</organism>
<dbReference type="EMBL" id="JABVBA010000007">
    <property type="protein sequence ID" value="NVF11830.1"/>
    <property type="molecule type" value="Genomic_DNA"/>
</dbReference>
<comment type="caution">
    <text evidence="7">The sequence shown here is derived from an EMBL/GenBank/DDBJ whole genome shotgun (WGS) entry which is preliminary data.</text>
</comment>
<dbReference type="Proteomes" id="UP000540919">
    <property type="component" value="Unassembled WGS sequence"/>
</dbReference>
<name>A0ABX2NB17_9FIRM</name>
<dbReference type="CDD" id="cd24035">
    <property type="entry name" value="ASKHA_NBD_O66634-like_rpt2"/>
    <property type="match status" value="1"/>
</dbReference>
<dbReference type="RefSeq" id="WP_176269882.1">
    <property type="nucleotide sequence ID" value="NZ_JABVBA010000007.1"/>
</dbReference>
<accession>A0ABX2NB17</accession>
<comment type="cofactor">
    <cofactor evidence="1">
        <name>[4Fe-4S] cluster</name>
        <dbReference type="ChEBI" id="CHEBI:49883"/>
    </cofactor>
</comment>
<protein>
    <submittedName>
        <fullName evidence="7">2-hydroxyacyl-CoA dehydratase</fullName>
    </submittedName>
</protein>
<dbReference type="PANTHER" id="PTHR32329">
    <property type="entry name" value="BIFUNCTIONAL PROTEIN [INCLUDES 2-HYDROXYACYL-COA DEHYDRATASE (N-TER) AND ITS ACTIVATOR DOMAIN (C_TERM)-RELATED"/>
    <property type="match status" value="1"/>
</dbReference>
<evidence type="ECO:0000313" key="8">
    <source>
        <dbReference type="Proteomes" id="UP000540919"/>
    </source>
</evidence>
<evidence type="ECO:0000256" key="2">
    <source>
        <dbReference type="ARBA" id="ARBA00022723"/>
    </source>
</evidence>
<evidence type="ECO:0000259" key="6">
    <source>
        <dbReference type="Pfam" id="PF09989"/>
    </source>
</evidence>
<dbReference type="Pfam" id="PF01869">
    <property type="entry name" value="BcrAD_BadFG"/>
    <property type="match status" value="2"/>
</dbReference>
<reference evidence="7 8" key="1">
    <citation type="submission" date="2020-06" db="EMBL/GenBank/DDBJ databases">
        <title>Anaerococcus sp. nov., isolated form swine feces.</title>
        <authorList>
            <person name="Yu S."/>
        </authorList>
    </citation>
    <scope>NUCLEOTIDE SEQUENCE [LARGE SCALE GENOMIC DNA]</scope>
    <source>
        <strain evidence="7 8">AGMB00486</strain>
    </source>
</reference>
<keyword evidence="8" id="KW-1185">Reference proteome</keyword>
<evidence type="ECO:0000256" key="4">
    <source>
        <dbReference type="ARBA" id="ARBA00023014"/>
    </source>
</evidence>
<keyword evidence="2" id="KW-0479">Metal-binding</keyword>
<evidence type="ECO:0000256" key="1">
    <source>
        <dbReference type="ARBA" id="ARBA00001966"/>
    </source>
</evidence>
<feature type="domain" description="ATPase BadF/BadG/BcrA/BcrD type" evidence="5">
    <location>
        <begin position="321"/>
        <end position="574"/>
    </location>
</feature>
<dbReference type="PANTHER" id="PTHR32329:SF4">
    <property type="entry name" value="ACTIVATOR OF 2-HYDROXYACYL-COA DEHYDRATASE"/>
    <property type="match status" value="1"/>
</dbReference>
<feature type="domain" description="DUF2229" evidence="6">
    <location>
        <begin position="668"/>
        <end position="890"/>
    </location>
</feature>
<dbReference type="CDD" id="cd24034">
    <property type="entry name" value="ASKHA_NBD_O66634-like_rpt1"/>
    <property type="match status" value="1"/>
</dbReference>
<feature type="domain" description="ATPase BadF/BadG/BcrA/BcrD type" evidence="5">
    <location>
        <begin position="6"/>
        <end position="254"/>
    </location>
</feature>
<gene>
    <name evidence="7" type="ORF">HV819_07535</name>
</gene>
<keyword evidence="3" id="KW-0408">Iron</keyword>
<dbReference type="InterPro" id="IPR008275">
    <property type="entry name" value="CoA_E_activase_dom"/>
</dbReference>
<dbReference type="Pfam" id="PF09989">
    <property type="entry name" value="DUF2229"/>
    <property type="match status" value="1"/>
</dbReference>
<sequence>MNLHMGLDVGSTTVKIVITDDDFNTLYSVYRRHKSDVKQTVATVLKEAYEQFKNDFVTVNVTGSGGMFVEKYLGIDFVQEVIAETKAIKKFIPETDVVIELGGEDSKITYLKGSVEQRMNSICAGGTGAFIDQMAALLDTDASGLNDLSKEYKKIYPIASRCGVFAKTDIQALMNQGASREDIAISVFQSVVNQTISNLACGRPIKGNVTFLGGPLHFLKALRDRFIETLGEEENTFFTPVDAQLYVAKGAAIMSAEENEPISYKSLIKSLEEDKDIDMEMTKSLDRLFKSEDEYEEFKKEHKTDLVKYRKIEDYDGEIYLGIDAGSTTSKLVMISEDNEILHDDYQMNLGRPLEVVIGMLKKAYKKMSNKAKIVSSGICGYGEEFIRNALHIDNGEVETIAHYSAAKFFNPEVDFILDIGGQDMKAMHIRDGIIDSIQLNESCSSGCGSFLSTFAASVGLSVEEFQKKALFAKKPADLGSRCTVFMNSKVKQAQKEGSEVSDIAAGLCYSVIKNAIQKVIKVRDPKSLGKNIVVQGGTFYGDAILRAFEKLSTRKVTRPEISGLMGAMGMALLSKEKSTGHSKILSLEEIDNFTYTQKSARCGRCTNNCSLQINIFPDGSRYITGNRCERGAGVKQEETLADLNMYKFKNKLLFDRKTLGDKNILGRVGIPRVLNMYEDYPFWHEFFTSLGFDVVLSDESTREIYEKGIATISSETACYPAKISHGHIENLIEKDLDMIFYPAVFYEYKQFDKAQNHMNCPVVSGYPDLIENNVDNLSKTKYMAPYLSFESEKIISDRLVEIFEGYEHNVYKLTRKQIINAVKNAWAKEGQYHEDIRKKGREILEYVHLNNEKAIVLAGRPYHIDPEINHGIPELIESMRIPVLSEDAIAYSIEDLKYETRVLDQWSYHARLYRAAEFVANDPCLQLVQLNSFGCGLDAVTTDQVQEILESRGKIYTLLKIDEVSNLGAVKIRIRSLVQALEQQKGREDLKENLDDDIKLYESHEFTKEMKNDGYTILAPQMAREHFEIMESLLNGYGYNIEFLDKVDSNVIDNGLKYVNNDSCYPSITVVGQFMEAIKSGRYDTDKLALLMTQTGGACRASNYVGYIRKALKDAGYPQIPVIALSAQGIESHSGFDLKKISSIPMLINIVRSLLLGDLINRVSNATRPYEKNKGEVNSLKLRWIGEACDKIFGMSSKTYKKMIQDIVNDFDEVEVLDIKKPKAGIVGEILVKYLEEANNHLQDTLEDEGAQVIVPDLTDFLMYCLANTEIKKDLYGKSPLTAFFGKAAINTIEFYRKPIRIALKNSKRFEEPVYINDVKEYAKEVTSLGNQAGEGWLLAGEMVELIHQDAPNIVCIQPFGCLPNHITGKGVMKKIREIYPKANIVAIDYDPGASEVNQINRVKLMMSQARENLKEEGAKV</sequence>
<proteinExistence type="predicted"/>
<dbReference type="InterPro" id="IPR002731">
    <property type="entry name" value="ATPase_BadF"/>
</dbReference>
<dbReference type="InterPro" id="IPR051805">
    <property type="entry name" value="Dehydratase_Activator_Redct"/>
</dbReference>
<evidence type="ECO:0000259" key="5">
    <source>
        <dbReference type="Pfam" id="PF01869"/>
    </source>
</evidence>
<dbReference type="Gene3D" id="3.30.420.40">
    <property type="match status" value="4"/>
</dbReference>